<dbReference type="EMBL" id="WBVT01000008">
    <property type="protein sequence ID" value="KAB7790700.1"/>
    <property type="molecule type" value="Genomic_DNA"/>
</dbReference>
<reference evidence="2 3" key="1">
    <citation type="submission" date="2019-09" db="EMBL/GenBank/DDBJ databases">
        <title>Characterization of the phylogenetic diversity of two novel species belonging to the genus Bifidobacterium: Bifidobacterium cebidarum sp. nov. and Bifidobacterium leontopitheci sp. nov.</title>
        <authorList>
            <person name="Lugli G.A."/>
            <person name="Duranti S."/>
            <person name="Milani C."/>
            <person name="Turroni F."/>
            <person name="Ventura M."/>
        </authorList>
    </citation>
    <scope>NUCLEOTIDE SEQUENCE [LARGE SCALE GENOMIC DNA]</scope>
    <source>
        <strain evidence="2 3">LMG 31471</strain>
    </source>
</reference>
<sequence length="73" mass="7950">MKGKGRIIHYRAGAGRLWPLSSPMTVFYDPANPRRAFAQVKRSGAGVGGWLLTVFGAVSLFVLAPILLVFVMM</sequence>
<accession>A0A6I1GGF1</accession>
<keyword evidence="1" id="KW-0812">Transmembrane</keyword>
<organism evidence="2 3">
    <name type="scientific">Bifidobacterium leontopitheci</name>
    <dbReference type="NCBI Taxonomy" id="2650774"/>
    <lineage>
        <taxon>Bacteria</taxon>
        <taxon>Bacillati</taxon>
        <taxon>Actinomycetota</taxon>
        <taxon>Actinomycetes</taxon>
        <taxon>Bifidobacteriales</taxon>
        <taxon>Bifidobacteriaceae</taxon>
        <taxon>Bifidobacterium</taxon>
    </lineage>
</organism>
<keyword evidence="1" id="KW-0472">Membrane</keyword>
<keyword evidence="1" id="KW-1133">Transmembrane helix</keyword>
<evidence type="ECO:0000313" key="2">
    <source>
        <dbReference type="EMBL" id="KAB7790700.1"/>
    </source>
</evidence>
<gene>
    <name evidence="2" type="ORF">F7D09_0806</name>
</gene>
<protein>
    <submittedName>
        <fullName evidence="2">Uncharacterized protein</fullName>
    </submittedName>
</protein>
<proteinExistence type="predicted"/>
<dbReference type="AlphaFoldDB" id="A0A6I1GGF1"/>
<comment type="caution">
    <text evidence="2">The sequence shown here is derived from an EMBL/GenBank/DDBJ whole genome shotgun (WGS) entry which is preliminary data.</text>
</comment>
<evidence type="ECO:0000313" key="3">
    <source>
        <dbReference type="Proteomes" id="UP000441772"/>
    </source>
</evidence>
<feature type="transmembrane region" description="Helical" evidence="1">
    <location>
        <begin position="50"/>
        <end position="71"/>
    </location>
</feature>
<evidence type="ECO:0000256" key="1">
    <source>
        <dbReference type="SAM" id="Phobius"/>
    </source>
</evidence>
<name>A0A6I1GGF1_9BIFI</name>
<keyword evidence="3" id="KW-1185">Reference proteome</keyword>
<dbReference type="Proteomes" id="UP000441772">
    <property type="component" value="Unassembled WGS sequence"/>
</dbReference>